<dbReference type="InterPro" id="IPR015943">
    <property type="entry name" value="WD40/YVTN_repeat-like_dom_sf"/>
</dbReference>
<dbReference type="InterPro" id="IPR017687">
    <property type="entry name" value="BamB"/>
</dbReference>
<sequence precursor="true">MSTTSLNLLRRGLLLATVPALLSACSLFSTSKEARPAALETVTPAIAGKVVWQQRLDSIRFPLNTVALADSFVVADGDGRIERLKAADGTVVWRADLKERLAAGVGSDGRYAAVVTRNNELVSLDEGKTLWRKPLAVPILTAPLVAGERIFVLTVDRAVLAFDAIDGRKLFEVRRPGDPLTLLQPGAITSYKDTLVVGQGSRLAGVDPLRGTIRWEANVANPRGTNEVERLADVVGPLVRTGELLCARGFQSAVSCINAERGSTVWTRNVGGAMGVGGDAQAIVAADASDRLTAWRTSNGDVLWNAEQFLNRKLSAPLLLGQSVVVGDFEGQVHFLNRDTGKTQLRLPTDGSAIAAAPVAAGNTILVVTRNGGLFALRPQ</sequence>
<name>A0ABT7LHA7_9BURK</name>
<comment type="caution">
    <text evidence="6">The sequence shown here is derived from an EMBL/GenBank/DDBJ whole genome shotgun (WGS) entry which is preliminary data.</text>
</comment>
<evidence type="ECO:0000256" key="3">
    <source>
        <dbReference type="ARBA" id="ARBA00023237"/>
    </source>
</evidence>
<protein>
    <recommendedName>
        <fullName evidence="4">Outer membrane protein assembly factor BamB</fullName>
    </recommendedName>
</protein>
<dbReference type="Pfam" id="PF13360">
    <property type="entry name" value="PQQ_2"/>
    <property type="match status" value="1"/>
</dbReference>
<dbReference type="PANTHER" id="PTHR34512">
    <property type="entry name" value="CELL SURFACE PROTEIN"/>
    <property type="match status" value="1"/>
</dbReference>
<organism evidence="6 7">
    <name type="scientific">Roseateles subflavus</name>
    <dbReference type="NCBI Taxonomy" id="3053353"/>
    <lineage>
        <taxon>Bacteria</taxon>
        <taxon>Pseudomonadati</taxon>
        <taxon>Pseudomonadota</taxon>
        <taxon>Betaproteobacteria</taxon>
        <taxon>Burkholderiales</taxon>
        <taxon>Sphaerotilaceae</taxon>
        <taxon>Roseateles</taxon>
    </lineage>
</organism>
<dbReference type="InterPro" id="IPR002372">
    <property type="entry name" value="PQQ_rpt_dom"/>
</dbReference>
<dbReference type="RefSeq" id="WP_285982311.1">
    <property type="nucleotide sequence ID" value="NZ_JASVDS010000002.1"/>
</dbReference>
<keyword evidence="7" id="KW-1185">Reference proteome</keyword>
<evidence type="ECO:0000256" key="2">
    <source>
        <dbReference type="ARBA" id="ARBA00023136"/>
    </source>
</evidence>
<dbReference type="Proteomes" id="UP001238603">
    <property type="component" value="Unassembled WGS sequence"/>
</dbReference>
<accession>A0ABT7LHA7</accession>
<dbReference type="SMART" id="SM00564">
    <property type="entry name" value="PQQ"/>
    <property type="match status" value="5"/>
</dbReference>
<evidence type="ECO:0000313" key="6">
    <source>
        <dbReference type="EMBL" id="MDL5032223.1"/>
    </source>
</evidence>
<reference evidence="6 7" key="1">
    <citation type="submission" date="2023-06" db="EMBL/GenBank/DDBJ databases">
        <title>Pelomonas sp. APW6 16S ribosomal RNA gene genome sequencing and assembly.</title>
        <authorList>
            <person name="Woo H."/>
        </authorList>
    </citation>
    <scope>NUCLEOTIDE SEQUENCE [LARGE SCALE GENOMIC DNA]</scope>
    <source>
        <strain evidence="6 7">APW6</strain>
    </source>
</reference>
<keyword evidence="3 4" id="KW-0998">Cell outer membrane</keyword>
<dbReference type="SUPFAM" id="SSF50998">
    <property type="entry name" value="Quinoprotein alcohol dehydrogenase-like"/>
    <property type="match status" value="1"/>
</dbReference>
<proteinExistence type="inferred from homology"/>
<feature type="domain" description="Pyrrolo-quinoline quinone repeat" evidence="5">
    <location>
        <begin position="78"/>
        <end position="305"/>
    </location>
</feature>
<keyword evidence="1 4" id="KW-0732">Signal</keyword>
<evidence type="ECO:0000256" key="1">
    <source>
        <dbReference type="ARBA" id="ARBA00022729"/>
    </source>
</evidence>
<dbReference type="Gene3D" id="2.130.10.10">
    <property type="entry name" value="YVTN repeat-like/Quinoprotein amine dehydrogenase"/>
    <property type="match status" value="1"/>
</dbReference>
<comment type="similarity">
    <text evidence="4">Belongs to the BamB family.</text>
</comment>
<dbReference type="PANTHER" id="PTHR34512:SF30">
    <property type="entry name" value="OUTER MEMBRANE PROTEIN ASSEMBLY FACTOR BAMB"/>
    <property type="match status" value="1"/>
</dbReference>
<dbReference type="EMBL" id="JASVDS010000002">
    <property type="protein sequence ID" value="MDL5032223.1"/>
    <property type="molecule type" value="Genomic_DNA"/>
</dbReference>
<keyword evidence="2 4" id="KW-0472">Membrane</keyword>
<comment type="subunit">
    <text evidence="4">Part of the Bam complex.</text>
</comment>
<dbReference type="HAMAP" id="MF_00923">
    <property type="entry name" value="OM_assembly_BamB"/>
    <property type="match status" value="1"/>
</dbReference>
<feature type="signal peptide" evidence="4">
    <location>
        <begin position="1"/>
        <end position="34"/>
    </location>
</feature>
<evidence type="ECO:0000256" key="4">
    <source>
        <dbReference type="HAMAP-Rule" id="MF_00923"/>
    </source>
</evidence>
<comment type="subcellular location">
    <subcellularLocation>
        <location evidence="4">Cell outer membrane</location>
    </subcellularLocation>
</comment>
<dbReference type="InterPro" id="IPR011047">
    <property type="entry name" value="Quinoprotein_ADH-like_sf"/>
</dbReference>
<evidence type="ECO:0000313" key="7">
    <source>
        <dbReference type="Proteomes" id="UP001238603"/>
    </source>
</evidence>
<dbReference type="InterPro" id="IPR018391">
    <property type="entry name" value="PQQ_b-propeller_rpt"/>
</dbReference>
<evidence type="ECO:0000259" key="5">
    <source>
        <dbReference type="Pfam" id="PF13360"/>
    </source>
</evidence>
<comment type="function">
    <text evidence="4">Part of the outer membrane protein assembly complex, which is involved in assembly and insertion of beta-barrel proteins into the outer membrane.</text>
</comment>
<feature type="chain" id="PRO_5044935901" description="Outer membrane protein assembly factor BamB" evidence="4">
    <location>
        <begin position="35"/>
        <end position="380"/>
    </location>
</feature>
<dbReference type="NCBIfam" id="TIGR03300">
    <property type="entry name" value="assembly_YfgL"/>
    <property type="match status" value="1"/>
</dbReference>
<gene>
    <name evidence="4 6" type="primary">bamB</name>
    <name evidence="6" type="ORF">QRD43_09930</name>
</gene>